<dbReference type="PANTHER" id="PTHR30543:SF21">
    <property type="entry name" value="NAD(P)H-DEPENDENT FMN REDUCTASE LOT6"/>
    <property type="match status" value="1"/>
</dbReference>
<dbReference type="RefSeq" id="WP_285663809.1">
    <property type="nucleotide sequence ID" value="NZ_BSTX01000002.1"/>
</dbReference>
<evidence type="ECO:0000259" key="1">
    <source>
        <dbReference type="Pfam" id="PF03358"/>
    </source>
</evidence>
<evidence type="ECO:0000313" key="2">
    <source>
        <dbReference type="EMBL" id="GLZ78660.1"/>
    </source>
</evidence>
<dbReference type="EMBL" id="BSTX01000002">
    <property type="protein sequence ID" value="GLZ78660.1"/>
    <property type="molecule type" value="Genomic_DNA"/>
</dbReference>
<accession>A0A9W6SMK4</accession>
<dbReference type="InterPro" id="IPR005025">
    <property type="entry name" value="FMN_Rdtase-like_dom"/>
</dbReference>
<name>A0A9W6SMK4_9ACTN</name>
<dbReference type="Pfam" id="PF03358">
    <property type="entry name" value="FMN_red"/>
    <property type="match status" value="1"/>
</dbReference>
<comment type="caution">
    <text evidence="2">The sequence shown here is derived from an EMBL/GenBank/DDBJ whole genome shotgun (WGS) entry which is preliminary data.</text>
</comment>
<dbReference type="GO" id="GO:0016491">
    <property type="term" value="F:oxidoreductase activity"/>
    <property type="evidence" value="ECO:0007669"/>
    <property type="project" value="InterPro"/>
</dbReference>
<dbReference type="InterPro" id="IPR029039">
    <property type="entry name" value="Flavoprotein-like_sf"/>
</dbReference>
<dbReference type="AlphaFoldDB" id="A0A9W6SMK4"/>
<keyword evidence="3" id="KW-1185">Reference proteome</keyword>
<gene>
    <name evidence="2" type="ORF">Afil01_34670</name>
</gene>
<dbReference type="GO" id="GO:0010181">
    <property type="term" value="F:FMN binding"/>
    <property type="evidence" value="ECO:0007669"/>
    <property type="project" value="TreeGrafter"/>
</dbReference>
<dbReference type="Gene3D" id="3.40.50.360">
    <property type="match status" value="1"/>
</dbReference>
<dbReference type="SUPFAM" id="SSF52218">
    <property type="entry name" value="Flavoproteins"/>
    <property type="match status" value="1"/>
</dbReference>
<dbReference type="InterPro" id="IPR050712">
    <property type="entry name" value="NAD(P)H-dep_reductase"/>
</dbReference>
<dbReference type="PANTHER" id="PTHR30543">
    <property type="entry name" value="CHROMATE REDUCTASE"/>
    <property type="match status" value="1"/>
</dbReference>
<organism evidence="2 3">
    <name type="scientific">Actinorhabdospora filicis</name>
    <dbReference type="NCBI Taxonomy" id="1785913"/>
    <lineage>
        <taxon>Bacteria</taxon>
        <taxon>Bacillati</taxon>
        <taxon>Actinomycetota</taxon>
        <taxon>Actinomycetes</taxon>
        <taxon>Micromonosporales</taxon>
        <taxon>Micromonosporaceae</taxon>
        <taxon>Actinorhabdospora</taxon>
    </lineage>
</organism>
<proteinExistence type="predicted"/>
<dbReference type="Proteomes" id="UP001165079">
    <property type="component" value="Unassembled WGS sequence"/>
</dbReference>
<feature type="domain" description="NADPH-dependent FMN reductase-like" evidence="1">
    <location>
        <begin position="1"/>
        <end position="133"/>
    </location>
</feature>
<sequence length="186" mass="19487">MKIFAVSGSLRPQSTVTALLRAATALAPGDWDIEIYPSLGALPHFDPAIDPDDAPEVVAAFRAKVEEAGAFVVASPEYAAGMPGVLKNALEWLVGSGEVYDKPTAVLTASPSPSGAARSRAWIVETLTIMTANLREDAVLGVPMVRSVMDGETVTDAQTRERLTAMWAALAADAPEAPGVEGGWRV</sequence>
<evidence type="ECO:0000313" key="3">
    <source>
        <dbReference type="Proteomes" id="UP001165079"/>
    </source>
</evidence>
<protein>
    <recommendedName>
        <fullName evidence="1">NADPH-dependent FMN reductase-like domain-containing protein</fullName>
    </recommendedName>
</protein>
<dbReference type="GO" id="GO:0005829">
    <property type="term" value="C:cytosol"/>
    <property type="evidence" value="ECO:0007669"/>
    <property type="project" value="TreeGrafter"/>
</dbReference>
<reference evidence="2" key="1">
    <citation type="submission" date="2023-03" db="EMBL/GenBank/DDBJ databases">
        <title>Actinorhabdospora filicis NBRC 111898.</title>
        <authorList>
            <person name="Ichikawa N."/>
            <person name="Sato H."/>
            <person name="Tonouchi N."/>
        </authorList>
    </citation>
    <scope>NUCLEOTIDE SEQUENCE</scope>
    <source>
        <strain evidence="2">NBRC 111898</strain>
    </source>
</reference>